<dbReference type="InterPro" id="IPR015063">
    <property type="entry name" value="USP8_dimer"/>
</dbReference>
<dbReference type="PANTHER" id="PTHR12947:SF13">
    <property type="entry name" value="FI19924P1"/>
    <property type="match status" value="1"/>
</dbReference>
<dbReference type="GO" id="GO:0016579">
    <property type="term" value="P:protein deubiquitination"/>
    <property type="evidence" value="ECO:0007669"/>
    <property type="project" value="UniProtKB-ARBA"/>
</dbReference>
<gene>
    <name evidence="3" type="ORF">ABEB36_002608</name>
</gene>
<evidence type="ECO:0000313" key="4">
    <source>
        <dbReference type="Proteomes" id="UP001566132"/>
    </source>
</evidence>
<dbReference type="Proteomes" id="UP001566132">
    <property type="component" value="Unassembled WGS sequence"/>
</dbReference>
<keyword evidence="4" id="KW-1185">Reference proteome</keyword>
<proteinExistence type="predicted"/>
<dbReference type="EMBL" id="JBDJPC010000002">
    <property type="protein sequence ID" value="KAL1513157.1"/>
    <property type="molecule type" value="Genomic_DNA"/>
</dbReference>
<evidence type="ECO:0000259" key="2">
    <source>
        <dbReference type="Pfam" id="PF08969"/>
    </source>
</evidence>
<evidence type="ECO:0000313" key="3">
    <source>
        <dbReference type="EMBL" id="KAL1513157.1"/>
    </source>
</evidence>
<accession>A0ABD1F9G7</accession>
<organism evidence="3 4">
    <name type="scientific">Hypothenemus hampei</name>
    <name type="common">Coffee berry borer</name>
    <dbReference type="NCBI Taxonomy" id="57062"/>
    <lineage>
        <taxon>Eukaryota</taxon>
        <taxon>Metazoa</taxon>
        <taxon>Ecdysozoa</taxon>
        <taxon>Arthropoda</taxon>
        <taxon>Hexapoda</taxon>
        <taxon>Insecta</taxon>
        <taxon>Pterygota</taxon>
        <taxon>Neoptera</taxon>
        <taxon>Endopterygota</taxon>
        <taxon>Coleoptera</taxon>
        <taxon>Polyphaga</taxon>
        <taxon>Cucujiformia</taxon>
        <taxon>Curculionidae</taxon>
        <taxon>Scolytinae</taxon>
        <taxon>Hypothenemus</taxon>
    </lineage>
</organism>
<name>A0ABD1F9G7_HYPHA</name>
<feature type="compositionally biased region" description="Polar residues" evidence="1">
    <location>
        <begin position="241"/>
        <end position="257"/>
    </location>
</feature>
<dbReference type="SUPFAM" id="SSF140856">
    <property type="entry name" value="USP8 N-terminal domain-like"/>
    <property type="match status" value="1"/>
</dbReference>
<feature type="domain" description="USP8 dimerisation" evidence="2">
    <location>
        <begin position="10"/>
        <end position="115"/>
    </location>
</feature>
<comment type="caution">
    <text evidence="3">The sequence shown here is derived from an EMBL/GenBank/DDBJ whole genome shotgun (WGS) entry which is preliminary data.</text>
</comment>
<dbReference type="AlphaFoldDB" id="A0ABD1F9G7"/>
<sequence length="269" mass="31180">MAVYVDRQLCAKQRFQYLLDFSGRVEIDLNVNAKLYYKSGLNMYRQFNIYYNQSSWENAFCIYLKYEKLFCDKIRQHPEFARIPVGVKSMNAVNLRIIKSKAEHAKRELLKLYHNNYVIYVEELKAKKRRELSENNKIGLLNKSIKVEEIDVSSCSTKPESLDNDISLLMASSNFEINSDLSFNTARKINAFDKLKYNTNLKLAPIHSDKSSSKFSTPNSQILKKPSLTKPVLQNQAMIKNSKIHNSSRSSTMSNIKNNRKKTISSDHK</sequence>
<protein>
    <recommendedName>
        <fullName evidence="2">USP8 dimerisation domain-containing protein</fullName>
    </recommendedName>
</protein>
<feature type="region of interest" description="Disordered" evidence="1">
    <location>
        <begin position="241"/>
        <end position="269"/>
    </location>
</feature>
<dbReference type="Gene3D" id="1.20.58.80">
    <property type="entry name" value="Phosphotransferase system, lactose/cellobiose-type IIA subunit"/>
    <property type="match status" value="1"/>
</dbReference>
<reference evidence="3 4" key="1">
    <citation type="submission" date="2024-05" db="EMBL/GenBank/DDBJ databases">
        <title>Genetic variation in Jamaican populations of the coffee berry borer (Hypothenemus hampei).</title>
        <authorList>
            <person name="Errbii M."/>
            <person name="Myrie A."/>
        </authorList>
    </citation>
    <scope>NUCLEOTIDE SEQUENCE [LARGE SCALE GENOMIC DNA]</scope>
    <source>
        <strain evidence="3">JA-Hopewell-2020-01-JO</strain>
        <tissue evidence="3">Whole body</tissue>
    </source>
</reference>
<dbReference type="PANTHER" id="PTHR12947">
    <property type="entry name" value="AMSH-LIKE PROTEASE"/>
    <property type="match status" value="1"/>
</dbReference>
<evidence type="ECO:0000256" key="1">
    <source>
        <dbReference type="SAM" id="MobiDB-lite"/>
    </source>
</evidence>
<dbReference type="Pfam" id="PF08969">
    <property type="entry name" value="USP8_dimer"/>
    <property type="match status" value="1"/>
</dbReference>